<dbReference type="CDD" id="cd00018">
    <property type="entry name" value="AP2"/>
    <property type="match status" value="1"/>
</dbReference>
<keyword evidence="3" id="KW-0346">Stress response</keyword>
<dbReference type="Proteomes" id="UP000515121">
    <property type="component" value="Unplaced"/>
</dbReference>
<dbReference type="GO" id="GO:0005634">
    <property type="term" value="C:nucleus"/>
    <property type="evidence" value="ECO:0007669"/>
    <property type="project" value="UniProtKB-SubCell"/>
</dbReference>
<evidence type="ECO:0000256" key="6">
    <source>
        <dbReference type="ARBA" id="ARBA00023163"/>
    </source>
</evidence>
<feature type="domain" description="AP2/ERF" evidence="10">
    <location>
        <begin position="88"/>
        <end position="153"/>
    </location>
</feature>
<evidence type="ECO:0000256" key="5">
    <source>
        <dbReference type="ARBA" id="ARBA00023159"/>
    </source>
</evidence>
<protein>
    <submittedName>
        <fullName evidence="12">Uncharacterized protein LOC111293868 isoform X1</fullName>
    </submittedName>
</protein>
<keyword evidence="2" id="KW-0805">Transcription regulation</keyword>
<dbReference type="SUPFAM" id="SSF54171">
    <property type="entry name" value="DNA-binding domain"/>
    <property type="match status" value="1"/>
</dbReference>
<keyword evidence="7" id="KW-0539">Nucleus</keyword>
<dbReference type="PRINTS" id="PR00367">
    <property type="entry name" value="ETHRSPELEMNT"/>
</dbReference>
<dbReference type="PROSITE" id="PS51032">
    <property type="entry name" value="AP2_ERF"/>
    <property type="match status" value="1"/>
</dbReference>
<dbReference type="InterPro" id="IPR001471">
    <property type="entry name" value="AP2/ERF_dom"/>
</dbReference>
<dbReference type="KEGG" id="dzi:111293868"/>
<evidence type="ECO:0000313" key="11">
    <source>
        <dbReference type="Proteomes" id="UP000515121"/>
    </source>
</evidence>
<dbReference type="SMART" id="SM00380">
    <property type="entry name" value="AP2"/>
    <property type="match status" value="1"/>
</dbReference>
<feature type="compositionally biased region" description="Low complexity" evidence="9">
    <location>
        <begin position="169"/>
        <end position="183"/>
    </location>
</feature>
<dbReference type="InterPro" id="IPR016177">
    <property type="entry name" value="DNA-bd_dom_sf"/>
</dbReference>
<dbReference type="AlphaFoldDB" id="A0A6P5YR87"/>
<keyword evidence="5" id="KW-0010">Activator</keyword>
<dbReference type="GO" id="GO:0000976">
    <property type="term" value="F:transcription cis-regulatory region binding"/>
    <property type="evidence" value="ECO:0007669"/>
    <property type="project" value="TreeGrafter"/>
</dbReference>
<evidence type="ECO:0000256" key="7">
    <source>
        <dbReference type="ARBA" id="ARBA00023242"/>
    </source>
</evidence>
<evidence type="ECO:0000313" key="12">
    <source>
        <dbReference type="RefSeq" id="XP_022742631.1"/>
    </source>
</evidence>
<accession>A0A6P5YR87</accession>
<gene>
    <name evidence="12" type="primary">LOC111293868</name>
</gene>
<comment type="subcellular location">
    <subcellularLocation>
        <location evidence="1">Nucleus</location>
    </subcellularLocation>
</comment>
<feature type="compositionally biased region" description="Polar residues" evidence="9">
    <location>
        <begin position="159"/>
        <end position="168"/>
    </location>
</feature>
<feature type="region of interest" description="Disordered" evidence="9">
    <location>
        <begin position="159"/>
        <end position="188"/>
    </location>
</feature>
<keyword evidence="4" id="KW-0238">DNA-binding</keyword>
<dbReference type="InterPro" id="IPR036955">
    <property type="entry name" value="AP2/ERF_dom_sf"/>
</dbReference>
<comment type="similarity">
    <text evidence="8">Belongs to the AP2/ERF transcription factor family. ERF subfamily.</text>
</comment>
<dbReference type="GO" id="GO:0045893">
    <property type="term" value="P:positive regulation of DNA-templated transcription"/>
    <property type="evidence" value="ECO:0007669"/>
    <property type="project" value="TreeGrafter"/>
</dbReference>
<name>A0A6P5YR87_DURZI</name>
<dbReference type="OrthoDB" id="550883at2759"/>
<sequence length="528" mass="59740">MFMSSPLNTKLNSSVMADSVKASNKKPRGIRNGRESVEDTIEKWKKYNNNQLQFGEDDGLKKVCKVPAKGSKKGCMVGKGGPENSRCKFRGVRQRIWGKWVSEIRQPINGGDAGSRGNNRLWLGTFSNAIDAALAYDEAAKAMYGPYARLNFPDHSKESIGNSNKVPASSTTKTCSTDSTSISNSEDEKVKESTIHFASLGEPQSPELHIVEESNVFLKDKLMEKRDCSQVYIKEETGFKAEDNAKETRGTESNSRNDCKPYREHGIEVETLKEATNDELIMRIHNSKGIKDANGYLQNELKDEECQLRIGFMDSDDYNTQTPFKRNKMESEVETSESIISSAYIGFNFRHNFVDNYEDQDASISIVDSEPPNNVKVEMPAMRENWKGALAGSIESMGYNCFFGKDNNLQAEHTDGNLSSDIYCKPSSEMKAEAPILKEEVEVEPRGFTDFYSYKNFDNISDQFEFPSTNHLQRGRLQGPEAKIQDGFNQNETDPGVDYKMEFWTPDVDLDFIEATKYTDSWFPERRF</sequence>
<dbReference type="Pfam" id="PF00847">
    <property type="entry name" value="AP2"/>
    <property type="match status" value="1"/>
</dbReference>
<keyword evidence="6" id="KW-0804">Transcription</keyword>
<evidence type="ECO:0000256" key="1">
    <source>
        <dbReference type="ARBA" id="ARBA00004123"/>
    </source>
</evidence>
<dbReference type="PANTHER" id="PTHR31241">
    <property type="entry name" value="DEHYDRATION-RESPONSIVE ELEMENT-BINDING PROTEIN 2C"/>
    <property type="match status" value="1"/>
</dbReference>
<dbReference type="GO" id="GO:0003700">
    <property type="term" value="F:DNA-binding transcription factor activity"/>
    <property type="evidence" value="ECO:0007669"/>
    <property type="project" value="InterPro"/>
</dbReference>
<dbReference type="GO" id="GO:0006950">
    <property type="term" value="P:response to stress"/>
    <property type="evidence" value="ECO:0007669"/>
    <property type="project" value="TreeGrafter"/>
</dbReference>
<dbReference type="FunFam" id="3.30.730.10:FF:000001">
    <property type="entry name" value="Ethylene-responsive transcription factor 2"/>
    <property type="match status" value="1"/>
</dbReference>
<dbReference type="GeneID" id="111293868"/>
<proteinExistence type="inferred from homology"/>
<dbReference type="Gene3D" id="3.30.730.10">
    <property type="entry name" value="AP2/ERF domain"/>
    <property type="match status" value="1"/>
</dbReference>
<evidence type="ECO:0000256" key="4">
    <source>
        <dbReference type="ARBA" id="ARBA00023125"/>
    </source>
</evidence>
<keyword evidence="11" id="KW-1185">Reference proteome</keyword>
<evidence type="ECO:0000256" key="9">
    <source>
        <dbReference type="SAM" id="MobiDB-lite"/>
    </source>
</evidence>
<dbReference type="PANTHER" id="PTHR31241:SF62">
    <property type="entry name" value="DEHYDRATION-RESPONSIVE ELEMENT-BINDING PROTEIN 2D"/>
    <property type="match status" value="1"/>
</dbReference>
<reference evidence="12" key="1">
    <citation type="submission" date="2025-08" db="UniProtKB">
        <authorList>
            <consortium name="RefSeq"/>
        </authorList>
    </citation>
    <scope>IDENTIFICATION</scope>
    <source>
        <tissue evidence="12">Fruit stalk</tissue>
    </source>
</reference>
<evidence type="ECO:0000256" key="3">
    <source>
        <dbReference type="ARBA" id="ARBA00023016"/>
    </source>
</evidence>
<evidence type="ECO:0000256" key="2">
    <source>
        <dbReference type="ARBA" id="ARBA00023015"/>
    </source>
</evidence>
<evidence type="ECO:0000259" key="10">
    <source>
        <dbReference type="PROSITE" id="PS51032"/>
    </source>
</evidence>
<organism evidence="11 12">
    <name type="scientific">Durio zibethinus</name>
    <name type="common">Durian</name>
    <dbReference type="NCBI Taxonomy" id="66656"/>
    <lineage>
        <taxon>Eukaryota</taxon>
        <taxon>Viridiplantae</taxon>
        <taxon>Streptophyta</taxon>
        <taxon>Embryophyta</taxon>
        <taxon>Tracheophyta</taxon>
        <taxon>Spermatophyta</taxon>
        <taxon>Magnoliopsida</taxon>
        <taxon>eudicotyledons</taxon>
        <taxon>Gunneridae</taxon>
        <taxon>Pentapetalae</taxon>
        <taxon>rosids</taxon>
        <taxon>malvids</taxon>
        <taxon>Malvales</taxon>
        <taxon>Malvaceae</taxon>
        <taxon>Helicteroideae</taxon>
        <taxon>Durio</taxon>
    </lineage>
</organism>
<dbReference type="RefSeq" id="XP_022742631.1">
    <property type="nucleotide sequence ID" value="XM_022886896.1"/>
</dbReference>
<evidence type="ECO:0000256" key="8">
    <source>
        <dbReference type="ARBA" id="ARBA00024343"/>
    </source>
</evidence>